<dbReference type="InterPro" id="IPR011051">
    <property type="entry name" value="RmlC_Cupin_sf"/>
</dbReference>
<dbReference type="CDD" id="cd02233">
    <property type="entry name" value="cupin_HNL-like"/>
    <property type="match status" value="1"/>
</dbReference>
<gene>
    <name evidence="2" type="ORF">FYJ62_08970</name>
</gene>
<dbReference type="AlphaFoldDB" id="A0A6A8MG02"/>
<evidence type="ECO:0000259" key="1">
    <source>
        <dbReference type="Pfam" id="PF07883"/>
    </source>
</evidence>
<dbReference type="EMBL" id="VUMX01000031">
    <property type="protein sequence ID" value="MST87740.1"/>
    <property type="molecule type" value="Genomic_DNA"/>
</dbReference>
<dbReference type="RefSeq" id="WP_154549353.1">
    <property type="nucleotide sequence ID" value="NZ_VUMX01000031.1"/>
</dbReference>
<organism evidence="2 3">
    <name type="scientific">Lactobacillus porci</name>
    <dbReference type="NCBI Taxonomy" id="2012477"/>
    <lineage>
        <taxon>Bacteria</taxon>
        <taxon>Bacillati</taxon>
        <taxon>Bacillota</taxon>
        <taxon>Bacilli</taxon>
        <taxon>Lactobacillales</taxon>
        <taxon>Lactobacillaceae</taxon>
        <taxon>Lactobacillus</taxon>
    </lineage>
</organism>
<dbReference type="Pfam" id="PF07883">
    <property type="entry name" value="Cupin_2"/>
    <property type="match status" value="1"/>
</dbReference>
<dbReference type="SUPFAM" id="SSF51182">
    <property type="entry name" value="RmlC-like cupins"/>
    <property type="match status" value="1"/>
</dbReference>
<protein>
    <submittedName>
        <fullName evidence="2">Cupin domain-containing protein</fullName>
    </submittedName>
</protein>
<dbReference type="InterPro" id="IPR013096">
    <property type="entry name" value="Cupin_2"/>
</dbReference>
<comment type="caution">
    <text evidence="2">The sequence shown here is derived from an EMBL/GenBank/DDBJ whole genome shotgun (WGS) entry which is preliminary data.</text>
</comment>
<proteinExistence type="predicted"/>
<dbReference type="InterPro" id="IPR014710">
    <property type="entry name" value="RmlC-like_jellyroll"/>
</dbReference>
<sequence length="136" mass="15080">MAKNEESVKNSAFGFGVLNPYEKYFTGKSYLHGLAEGNGAKAHVAQVTFAPGTINHWHSHNLPQILIGTGGEGWVQKEGTEPIKMTEGTVVVIEADTRHWHGAARDSWFSHLSIIVGDEDTNWQEPVDQAFYESLR</sequence>
<dbReference type="PANTHER" id="PTHR43698">
    <property type="entry name" value="RIBD C-TERMINAL DOMAIN CONTAINING PROTEIN"/>
    <property type="match status" value="1"/>
</dbReference>
<reference evidence="2 3" key="1">
    <citation type="submission" date="2019-08" db="EMBL/GenBank/DDBJ databases">
        <title>In-depth cultivation of the pig gut microbiome towards novel bacterial diversity and tailored functional studies.</title>
        <authorList>
            <person name="Wylensek D."/>
            <person name="Hitch T.C.A."/>
            <person name="Clavel T."/>
        </authorList>
    </citation>
    <scope>NUCLEOTIDE SEQUENCE [LARGE SCALE GENOMIC DNA]</scope>
    <source>
        <strain evidence="2 3">Bifido-178-WT-2B</strain>
    </source>
</reference>
<dbReference type="OrthoDB" id="9802489at2"/>
<dbReference type="InterPro" id="IPR047263">
    <property type="entry name" value="HNL-like_cupin"/>
</dbReference>
<keyword evidence="3" id="KW-1185">Reference proteome</keyword>
<dbReference type="Proteomes" id="UP000438120">
    <property type="component" value="Unassembled WGS sequence"/>
</dbReference>
<dbReference type="PANTHER" id="PTHR43698:SF1">
    <property type="entry name" value="BLL4564 PROTEIN"/>
    <property type="match status" value="1"/>
</dbReference>
<name>A0A6A8MG02_9LACO</name>
<evidence type="ECO:0000313" key="3">
    <source>
        <dbReference type="Proteomes" id="UP000438120"/>
    </source>
</evidence>
<accession>A0A6A8MG02</accession>
<dbReference type="Gene3D" id="2.60.120.10">
    <property type="entry name" value="Jelly Rolls"/>
    <property type="match status" value="1"/>
</dbReference>
<evidence type="ECO:0000313" key="2">
    <source>
        <dbReference type="EMBL" id="MST87740.1"/>
    </source>
</evidence>
<feature type="domain" description="Cupin type-2" evidence="1">
    <location>
        <begin position="47"/>
        <end position="106"/>
    </location>
</feature>